<feature type="compositionally biased region" description="Acidic residues" evidence="1">
    <location>
        <begin position="247"/>
        <end position="267"/>
    </location>
</feature>
<evidence type="ECO:0000313" key="3">
    <source>
        <dbReference type="EMBL" id="GMG81791.1"/>
    </source>
</evidence>
<feature type="compositionally biased region" description="Pro residues" evidence="1">
    <location>
        <begin position="369"/>
        <end position="379"/>
    </location>
</feature>
<feature type="domain" description="SPOR" evidence="2">
    <location>
        <begin position="380"/>
        <end position="459"/>
    </location>
</feature>
<keyword evidence="4" id="KW-1185">Reference proteome</keyword>
<sequence length="459" mass="45545">MIDDLAAGGGQPALAGPQVSQGVAAAAEAVEPGPNALIDARLVPVPEEFAIEDAAEWDGERTLQGIWVAHPAAQTARRVRILNVDTGYAVDGALFRRDETGSATSVLVSSDAAAALGMTPGDEVTLSIVAIKRAPVAPVVAAAPAHDAEPEPEPAAQAPAEAASAGAEEGPEEAAEPESAAAGAAAPEPEPEAAETGAGTDGAADAAEGDGAALTALSQAAEPEAAEPAPEPVADEPAGAVEAAEPAADEAPAEAEAPADPDDGATAESFIEDWPLEVDTGAATEAAAPEPALVAEEVLPEAAPSADPAPQPDPAPDTEAAAPAAPAPLEAAVATAAAEPEAGPEIVTEPAPEATTEPAPEVALAQPEQAPPEPEPTPEASPLDRPYIQAGLFGVASNAARLVRVIEEAGFPAEGKVGTYGGRELTRVVAGPFTTAAERDAALREIRRIGPRDAVPVAR</sequence>
<evidence type="ECO:0000256" key="1">
    <source>
        <dbReference type="SAM" id="MobiDB-lite"/>
    </source>
</evidence>
<organism evidence="3 4">
    <name type="scientific">Paralimibaculum aggregatum</name>
    <dbReference type="NCBI Taxonomy" id="3036245"/>
    <lineage>
        <taxon>Bacteria</taxon>
        <taxon>Pseudomonadati</taxon>
        <taxon>Pseudomonadota</taxon>
        <taxon>Alphaproteobacteria</taxon>
        <taxon>Rhodobacterales</taxon>
        <taxon>Paracoccaceae</taxon>
        <taxon>Paralimibaculum</taxon>
    </lineage>
</organism>
<dbReference type="Gene3D" id="3.30.70.1070">
    <property type="entry name" value="Sporulation related repeat"/>
    <property type="match status" value="1"/>
</dbReference>
<name>A0ABQ6LH85_9RHOB</name>
<feature type="region of interest" description="Disordered" evidence="1">
    <location>
        <begin position="218"/>
        <end position="267"/>
    </location>
</feature>
<protein>
    <recommendedName>
        <fullName evidence="2">SPOR domain-containing protein</fullName>
    </recommendedName>
</protein>
<gene>
    <name evidence="3" type="ORF">LNKW23_10040</name>
</gene>
<accession>A0ABQ6LH85</accession>
<feature type="compositionally biased region" description="Low complexity" evidence="1">
    <location>
        <begin position="317"/>
        <end position="368"/>
    </location>
</feature>
<feature type="compositionally biased region" description="Low complexity" evidence="1">
    <location>
        <begin position="177"/>
        <end position="187"/>
    </location>
</feature>
<reference evidence="3 4" key="1">
    <citation type="submission" date="2023-04" db="EMBL/GenBank/DDBJ databases">
        <title>Marinoamorphus aggregata gen. nov., sp. Nov., isolate from tissue of brittle star Ophioplocus japonicus.</title>
        <authorList>
            <person name="Kawano K."/>
            <person name="Sawayama S."/>
            <person name="Nakagawa S."/>
        </authorList>
    </citation>
    <scope>NUCLEOTIDE SEQUENCE [LARGE SCALE GENOMIC DNA]</scope>
    <source>
        <strain evidence="3 4">NKW23</strain>
    </source>
</reference>
<comment type="caution">
    <text evidence="3">The sequence shown here is derived from an EMBL/GenBank/DDBJ whole genome shotgun (WGS) entry which is preliminary data.</text>
</comment>
<evidence type="ECO:0000313" key="4">
    <source>
        <dbReference type="Proteomes" id="UP001239909"/>
    </source>
</evidence>
<dbReference type="SUPFAM" id="SSF110997">
    <property type="entry name" value="Sporulation related repeat"/>
    <property type="match status" value="1"/>
</dbReference>
<feature type="compositionally biased region" description="Low complexity" evidence="1">
    <location>
        <begin position="194"/>
        <end position="206"/>
    </location>
</feature>
<proteinExistence type="predicted"/>
<dbReference type="Pfam" id="PF05036">
    <property type="entry name" value="SPOR"/>
    <property type="match status" value="1"/>
</dbReference>
<dbReference type="EMBL" id="BSYI01000005">
    <property type="protein sequence ID" value="GMG81791.1"/>
    <property type="molecule type" value="Genomic_DNA"/>
</dbReference>
<dbReference type="RefSeq" id="WP_285670507.1">
    <property type="nucleotide sequence ID" value="NZ_BSYI01000005.1"/>
</dbReference>
<dbReference type="Proteomes" id="UP001239909">
    <property type="component" value="Unassembled WGS sequence"/>
</dbReference>
<dbReference type="InterPro" id="IPR036680">
    <property type="entry name" value="SPOR-like_sf"/>
</dbReference>
<feature type="region of interest" description="Disordered" evidence="1">
    <location>
        <begin position="142"/>
        <end position="206"/>
    </location>
</feature>
<evidence type="ECO:0000259" key="2">
    <source>
        <dbReference type="PROSITE" id="PS51724"/>
    </source>
</evidence>
<feature type="region of interest" description="Disordered" evidence="1">
    <location>
        <begin position="301"/>
        <end position="385"/>
    </location>
</feature>
<feature type="compositionally biased region" description="Low complexity" evidence="1">
    <location>
        <begin position="154"/>
        <end position="168"/>
    </location>
</feature>
<feature type="compositionally biased region" description="Low complexity" evidence="1">
    <location>
        <begin position="235"/>
        <end position="246"/>
    </location>
</feature>
<dbReference type="PROSITE" id="PS51724">
    <property type="entry name" value="SPOR"/>
    <property type="match status" value="1"/>
</dbReference>
<dbReference type="InterPro" id="IPR007730">
    <property type="entry name" value="SPOR-like_dom"/>
</dbReference>